<protein>
    <submittedName>
        <fullName evidence="3">YrhK-like protein</fullName>
    </submittedName>
</protein>
<dbReference type="AlphaFoldDB" id="A0A1G5MJI7"/>
<evidence type="ECO:0000313" key="3">
    <source>
        <dbReference type="EMBL" id="SCZ25313.1"/>
    </source>
</evidence>
<dbReference type="OrthoDB" id="5862062at2"/>
<keyword evidence="1" id="KW-1133">Transmembrane helix</keyword>
<accession>A0A1G5MJI7</accession>
<dbReference type="RefSeq" id="WP_092809663.1">
    <property type="nucleotide sequence ID" value="NZ_FMVW01000001.1"/>
</dbReference>
<gene>
    <name evidence="3" type="ORF">SAMN03080610_00775</name>
</gene>
<proteinExistence type="predicted"/>
<keyword evidence="1" id="KW-0812">Transmembrane</keyword>
<name>A0A1G5MJI7_AFIMA</name>
<feature type="domain" description="YrhK" evidence="2">
    <location>
        <begin position="21"/>
        <end position="75"/>
    </location>
</feature>
<dbReference type="InterPro" id="IPR025424">
    <property type="entry name" value="YrhK_domain"/>
</dbReference>
<keyword evidence="1" id="KW-0472">Membrane</keyword>
<keyword evidence="4" id="KW-1185">Reference proteome</keyword>
<evidence type="ECO:0000313" key="4">
    <source>
        <dbReference type="Proteomes" id="UP000199347"/>
    </source>
</evidence>
<dbReference type="Pfam" id="PF14145">
    <property type="entry name" value="YrhK"/>
    <property type="match status" value="1"/>
</dbReference>
<dbReference type="Proteomes" id="UP000199347">
    <property type="component" value="Unassembled WGS sequence"/>
</dbReference>
<sequence length="93" mass="10665">MAFFDPRNNTKSERHRTLYALYEVAFTTVDVSAALLFIVGSWLFFYPELETPAIWCFLIGSICFAMKPTIRIVRELHYLALGDFDDVDKAAHG</sequence>
<feature type="transmembrane region" description="Helical" evidence="1">
    <location>
        <begin position="21"/>
        <end position="46"/>
    </location>
</feature>
<dbReference type="STRING" id="1120955.SAMN03080610_00775"/>
<evidence type="ECO:0000256" key="1">
    <source>
        <dbReference type="SAM" id="Phobius"/>
    </source>
</evidence>
<organism evidence="3 4">
    <name type="scientific">Afifella marina DSM 2698</name>
    <dbReference type="NCBI Taxonomy" id="1120955"/>
    <lineage>
        <taxon>Bacteria</taxon>
        <taxon>Pseudomonadati</taxon>
        <taxon>Pseudomonadota</taxon>
        <taxon>Alphaproteobacteria</taxon>
        <taxon>Hyphomicrobiales</taxon>
        <taxon>Afifellaceae</taxon>
        <taxon>Afifella</taxon>
    </lineage>
</organism>
<feature type="transmembrane region" description="Helical" evidence="1">
    <location>
        <begin position="52"/>
        <end position="70"/>
    </location>
</feature>
<dbReference type="EMBL" id="FMVW01000001">
    <property type="protein sequence ID" value="SCZ25313.1"/>
    <property type="molecule type" value="Genomic_DNA"/>
</dbReference>
<evidence type="ECO:0000259" key="2">
    <source>
        <dbReference type="Pfam" id="PF14145"/>
    </source>
</evidence>
<reference evidence="3 4" key="1">
    <citation type="submission" date="2016-10" db="EMBL/GenBank/DDBJ databases">
        <authorList>
            <person name="de Groot N.N."/>
        </authorList>
    </citation>
    <scope>NUCLEOTIDE SEQUENCE [LARGE SCALE GENOMIC DNA]</scope>
    <source>
        <strain evidence="3 4">DSM 2698</strain>
    </source>
</reference>